<proteinExistence type="predicted"/>
<sequence>MIDEMVREEPTSSLPAYLKVTKMTLLKPYSGKDDLDTFEIWFHNLLEFFRTLRITGPSMDRDQLRILGDCLSEDAATWIYNSVQSPSRERREWLFEEAIVGLFRQFIH</sequence>
<name>A0A1M2V431_TRAPU</name>
<dbReference type="EMBL" id="MNAD01001678">
    <property type="protein sequence ID" value="OJT02303.1"/>
    <property type="molecule type" value="Genomic_DNA"/>
</dbReference>
<protein>
    <recommendedName>
        <fullName evidence="3">Retrotransposon gag domain-containing protein</fullName>
    </recommendedName>
</protein>
<organism evidence="1 2">
    <name type="scientific">Trametes pubescens</name>
    <name type="common">White-rot fungus</name>
    <dbReference type="NCBI Taxonomy" id="154538"/>
    <lineage>
        <taxon>Eukaryota</taxon>
        <taxon>Fungi</taxon>
        <taxon>Dikarya</taxon>
        <taxon>Basidiomycota</taxon>
        <taxon>Agaricomycotina</taxon>
        <taxon>Agaricomycetes</taxon>
        <taxon>Polyporales</taxon>
        <taxon>Polyporaceae</taxon>
        <taxon>Trametes</taxon>
    </lineage>
</organism>
<evidence type="ECO:0000313" key="2">
    <source>
        <dbReference type="Proteomes" id="UP000184267"/>
    </source>
</evidence>
<evidence type="ECO:0000313" key="1">
    <source>
        <dbReference type="EMBL" id="OJT02303.1"/>
    </source>
</evidence>
<reference evidence="1 2" key="1">
    <citation type="submission" date="2016-10" db="EMBL/GenBank/DDBJ databases">
        <title>Genome sequence of the basidiomycete white-rot fungus Trametes pubescens.</title>
        <authorList>
            <person name="Makela M.R."/>
            <person name="Granchi Z."/>
            <person name="Peng M."/>
            <person name="De Vries R.P."/>
            <person name="Grigoriev I."/>
            <person name="Riley R."/>
            <person name="Hilden K."/>
        </authorList>
    </citation>
    <scope>NUCLEOTIDE SEQUENCE [LARGE SCALE GENOMIC DNA]</scope>
    <source>
        <strain evidence="1 2">FBCC735</strain>
    </source>
</reference>
<dbReference type="Proteomes" id="UP000184267">
    <property type="component" value="Unassembled WGS sequence"/>
</dbReference>
<keyword evidence="2" id="KW-1185">Reference proteome</keyword>
<dbReference type="AlphaFoldDB" id="A0A1M2V431"/>
<accession>A0A1M2V431</accession>
<gene>
    <name evidence="1" type="ORF">TRAPUB_7173</name>
</gene>
<comment type="caution">
    <text evidence="1">The sequence shown here is derived from an EMBL/GenBank/DDBJ whole genome shotgun (WGS) entry which is preliminary data.</text>
</comment>
<dbReference type="OrthoDB" id="2749329at2759"/>
<evidence type="ECO:0008006" key="3">
    <source>
        <dbReference type="Google" id="ProtNLM"/>
    </source>
</evidence>